<reference evidence="2 3" key="1">
    <citation type="submission" date="2016-02" db="EMBL/GenBank/DDBJ databases">
        <title>Draft genome sequence of Polaribacter atrinae KACC17473.</title>
        <authorList>
            <person name="Shin S.-K."/>
            <person name="Yi H."/>
        </authorList>
    </citation>
    <scope>NUCLEOTIDE SEQUENCE [LARGE SCALE GENOMIC DNA]</scope>
    <source>
        <strain evidence="2 3">KACC 17473</strain>
    </source>
</reference>
<evidence type="ECO:0000313" key="3">
    <source>
        <dbReference type="Proteomes" id="UP000076923"/>
    </source>
</evidence>
<dbReference type="STRING" id="1333662.LPB303_17050"/>
<keyword evidence="3" id="KW-1185">Reference proteome</keyword>
<evidence type="ECO:0000256" key="1">
    <source>
        <dbReference type="SAM" id="Phobius"/>
    </source>
</evidence>
<dbReference type="EMBL" id="LVWE01000108">
    <property type="protein sequence ID" value="OAD39448.1"/>
    <property type="molecule type" value="Genomic_DNA"/>
</dbReference>
<gene>
    <name evidence="2" type="ORF">LPB303_17050</name>
</gene>
<proteinExistence type="predicted"/>
<name>A0A176SV23_9FLAO</name>
<keyword evidence="1" id="KW-0472">Membrane</keyword>
<dbReference type="InterPro" id="IPR031709">
    <property type="entry name" value="PutAbiC"/>
</dbReference>
<keyword evidence="1" id="KW-0812">Transmembrane</keyword>
<evidence type="ECO:0008006" key="4">
    <source>
        <dbReference type="Google" id="ProtNLM"/>
    </source>
</evidence>
<keyword evidence="1" id="KW-1133">Transmembrane helix</keyword>
<dbReference type="AlphaFoldDB" id="A0A176SV23"/>
<dbReference type="Proteomes" id="UP000076923">
    <property type="component" value="Unassembled WGS sequence"/>
</dbReference>
<accession>A0A176SV23</accession>
<comment type="caution">
    <text evidence="2">The sequence shown here is derived from an EMBL/GenBank/DDBJ whole genome shotgun (WGS) entry which is preliminary data.</text>
</comment>
<evidence type="ECO:0000313" key="2">
    <source>
        <dbReference type="EMBL" id="OAD39448.1"/>
    </source>
</evidence>
<dbReference type="Pfam" id="PF16872">
    <property type="entry name" value="putAbiC"/>
    <property type="match status" value="1"/>
</dbReference>
<sequence>MLVVTLWIISWIVVDNLYCSVTDRGAFGDKFGFINSLFSGLALAGIIYSIFLQQKELSLQRTELKETKEEFKDQNFQTTFFNLLKSQHQIANDISTTIFDLKSYNKRNSREAKGRDFFNQSRFELQRIDNTLSNPKFIEHRVWNPQGPEDEPHNEEEEESLTKWRKTSFTFKYYKIDSELWESSSKLKGLERAERLYAIFFNKFHFVIGHYFRHIYHILLFVERTENERIERLKLIKNQSERNKEIEKAKAEFKQYAEFIQAQMSIPELFLLFYNSLSFPKLQRLLIKYNTLENLTIEDLLSEEHNEIEGINLKSRKELFK</sequence>
<organism evidence="2 3">
    <name type="scientific">Polaribacter atrinae</name>
    <dbReference type="NCBI Taxonomy" id="1333662"/>
    <lineage>
        <taxon>Bacteria</taxon>
        <taxon>Pseudomonadati</taxon>
        <taxon>Bacteroidota</taxon>
        <taxon>Flavobacteriia</taxon>
        <taxon>Flavobacteriales</taxon>
        <taxon>Flavobacteriaceae</taxon>
    </lineage>
</organism>
<protein>
    <recommendedName>
        <fullName evidence="4">Phage abortive infection protein</fullName>
    </recommendedName>
</protein>
<feature type="transmembrane region" description="Helical" evidence="1">
    <location>
        <begin position="32"/>
        <end position="51"/>
    </location>
</feature>